<proteinExistence type="predicted"/>
<comment type="caution">
    <text evidence="1">The sequence shown here is derived from an EMBL/GenBank/DDBJ whole genome shotgun (WGS) entry which is preliminary data.</text>
</comment>
<organism evidence="1 2">
    <name type="scientific">Leucogyrophana mollusca</name>
    <dbReference type="NCBI Taxonomy" id="85980"/>
    <lineage>
        <taxon>Eukaryota</taxon>
        <taxon>Fungi</taxon>
        <taxon>Dikarya</taxon>
        <taxon>Basidiomycota</taxon>
        <taxon>Agaricomycotina</taxon>
        <taxon>Agaricomycetes</taxon>
        <taxon>Agaricomycetidae</taxon>
        <taxon>Boletales</taxon>
        <taxon>Boletales incertae sedis</taxon>
        <taxon>Leucogyrophana</taxon>
    </lineage>
</organism>
<evidence type="ECO:0000313" key="1">
    <source>
        <dbReference type="EMBL" id="KAH7925104.1"/>
    </source>
</evidence>
<reference evidence="1" key="1">
    <citation type="journal article" date="2021" name="New Phytol.">
        <title>Evolutionary innovations through gain and loss of genes in the ectomycorrhizal Boletales.</title>
        <authorList>
            <person name="Wu G."/>
            <person name="Miyauchi S."/>
            <person name="Morin E."/>
            <person name="Kuo A."/>
            <person name="Drula E."/>
            <person name="Varga T."/>
            <person name="Kohler A."/>
            <person name="Feng B."/>
            <person name="Cao Y."/>
            <person name="Lipzen A."/>
            <person name="Daum C."/>
            <person name="Hundley H."/>
            <person name="Pangilinan J."/>
            <person name="Johnson J."/>
            <person name="Barry K."/>
            <person name="LaButti K."/>
            <person name="Ng V."/>
            <person name="Ahrendt S."/>
            <person name="Min B."/>
            <person name="Choi I.G."/>
            <person name="Park H."/>
            <person name="Plett J.M."/>
            <person name="Magnuson J."/>
            <person name="Spatafora J.W."/>
            <person name="Nagy L.G."/>
            <person name="Henrissat B."/>
            <person name="Grigoriev I.V."/>
            <person name="Yang Z.L."/>
            <person name="Xu J."/>
            <person name="Martin F.M."/>
        </authorList>
    </citation>
    <scope>NUCLEOTIDE SEQUENCE</scope>
    <source>
        <strain evidence="1">KUC20120723A-06</strain>
    </source>
</reference>
<accession>A0ACB8BHP8</accession>
<dbReference type="Proteomes" id="UP000790709">
    <property type="component" value="Unassembled WGS sequence"/>
</dbReference>
<gene>
    <name evidence="1" type="ORF">BV22DRAFT_1129295</name>
</gene>
<sequence length="177" mass="19651">MSQFRATKDASPLPLAGPPRGGRTLVLGTLVVASGIALFFANLHRRQRKKEELDQITGGAIPTWQRRVHQSNHPAFYSTLPLTLRASDVEPRFEPLASPIREQNNGHSTIKDYLARPDSTTEGRFQVPPPQRSRGDGSGRAYTKSPDYCMSYEKTPKHWRQKKADALEDSGGAEARA</sequence>
<dbReference type="EMBL" id="MU266409">
    <property type="protein sequence ID" value="KAH7925104.1"/>
    <property type="molecule type" value="Genomic_DNA"/>
</dbReference>
<protein>
    <submittedName>
        <fullName evidence="1">Uncharacterized protein</fullName>
    </submittedName>
</protein>
<keyword evidence="2" id="KW-1185">Reference proteome</keyword>
<name>A0ACB8BHP8_9AGAM</name>
<evidence type="ECO:0000313" key="2">
    <source>
        <dbReference type="Proteomes" id="UP000790709"/>
    </source>
</evidence>